<comment type="catalytic activity">
    <reaction evidence="4">
        <text>apo-[citrate lyase ACP] + 2'-(5''-triphospho-alpha-D-ribosyl)-3'-dephospho-CoA = holo-[citrate lyase ACP] + diphosphate</text>
        <dbReference type="Rhea" id="RHEA:16333"/>
        <dbReference type="Rhea" id="RHEA-COMP:10157"/>
        <dbReference type="Rhea" id="RHEA-COMP:10158"/>
        <dbReference type="ChEBI" id="CHEBI:29999"/>
        <dbReference type="ChEBI" id="CHEBI:33019"/>
        <dbReference type="ChEBI" id="CHEBI:61378"/>
        <dbReference type="ChEBI" id="CHEBI:82683"/>
        <dbReference type="EC" id="2.7.7.61"/>
    </reaction>
</comment>
<organism evidence="5 6">
    <name type="scientific">Fonticella tunisiensis</name>
    <dbReference type="NCBI Taxonomy" id="1096341"/>
    <lineage>
        <taxon>Bacteria</taxon>
        <taxon>Bacillati</taxon>
        <taxon>Bacillota</taxon>
        <taxon>Clostridia</taxon>
        <taxon>Eubacteriales</taxon>
        <taxon>Clostridiaceae</taxon>
        <taxon>Fonticella</taxon>
    </lineage>
</organism>
<dbReference type="GO" id="GO:0051191">
    <property type="term" value="P:prosthetic group biosynthetic process"/>
    <property type="evidence" value="ECO:0007669"/>
    <property type="project" value="InterPro"/>
</dbReference>
<keyword evidence="3" id="KW-0548">Nucleotidyltransferase</keyword>
<reference evidence="5 6" key="1">
    <citation type="submission" date="2019-03" db="EMBL/GenBank/DDBJ databases">
        <title>Genomic Encyclopedia of Type Strains, Phase IV (KMG-IV): sequencing the most valuable type-strain genomes for metagenomic binning, comparative biology and taxonomic classification.</title>
        <authorList>
            <person name="Goeker M."/>
        </authorList>
    </citation>
    <scope>NUCLEOTIDE SEQUENCE [LARGE SCALE GENOMIC DNA]</scope>
    <source>
        <strain evidence="5 6">DSM 24455</strain>
    </source>
</reference>
<dbReference type="GO" id="GO:0050519">
    <property type="term" value="F:holo-citrate lyase synthase activity"/>
    <property type="evidence" value="ECO:0007669"/>
    <property type="project" value="UniProtKB-EC"/>
</dbReference>
<dbReference type="OrthoDB" id="3196716at2"/>
<protein>
    <recommendedName>
        <fullName evidence="1">citrate lyase holo-[acyl-carrier protein] synthase</fullName>
        <ecNumber evidence="1">2.7.7.61</ecNumber>
    </recommendedName>
</protein>
<evidence type="ECO:0000256" key="1">
    <source>
        <dbReference type="ARBA" id="ARBA00012524"/>
    </source>
</evidence>
<dbReference type="InterPro" id="IPR005551">
    <property type="entry name" value="CitX"/>
</dbReference>
<dbReference type="AlphaFoldDB" id="A0A4R7KVM8"/>
<comment type="caution">
    <text evidence="5">The sequence shown here is derived from an EMBL/GenBank/DDBJ whole genome shotgun (WGS) entry which is preliminary data.</text>
</comment>
<dbReference type="Proteomes" id="UP000295325">
    <property type="component" value="Unassembled WGS sequence"/>
</dbReference>
<dbReference type="EC" id="2.7.7.61" evidence="1"/>
<dbReference type="Pfam" id="PF03802">
    <property type="entry name" value="CitX"/>
    <property type="match status" value="1"/>
</dbReference>
<dbReference type="EMBL" id="SOAZ01000003">
    <property type="protein sequence ID" value="TDT62769.1"/>
    <property type="molecule type" value="Genomic_DNA"/>
</dbReference>
<keyword evidence="6" id="KW-1185">Reference proteome</keyword>
<dbReference type="RefSeq" id="WP_133627172.1">
    <property type="nucleotide sequence ID" value="NZ_SOAZ01000003.1"/>
</dbReference>
<accession>A0A4R7KVM8</accession>
<evidence type="ECO:0000256" key="4">
    <source>
        <dbReference type="ARBA" id="ARBA00048574"/>
    </source>
</evidence>
<dbReference type="NCBIfam" id="TIGR03124">
    <property type="entry name" value="citrate_citX"/>
    <property type="match status" value="1"/>
</dbReference>
<evidence type="ECO:0000256" key="3">
    <source>
        <dbReference type="ARBA" id="ARBA00022695"/>
    </source>
</evidence>
<evidence type="ECO:0000313" key="5">
    <source>
        <dbReference type="EMBL" id="TDT62769.1"/>
    </source>
</evidence>
<sequence>MSLYFMGVEQSLSDILKARETRAEYQQYLLDNYRNTVVSYKLNIPGPVKYSPFIRKIFDEGLAVFTKKIGESSIVSLFEKVIYKNSGPEYLAVFDISPYIIKGMAANIEEMHPLGRLYDFDVFAPQGRQISREELGIGPRKCLLCDSNAFECGRSRKHDIRDLISKIENMALEYFNSYDKG</sequence>
<keyword evidence="2" id="KW-0808">Transferase</keyword>
<name>A0A4R7KVM8_9CLOT</name>
<proteinExistence type="predicted"/>
<gene>
    <name evidence="5" type="ORF">EDD71_10342</name>
</gene>
<evidence type="ECO:0000313" key="6">
    <source>
        <dbReference type="Proteomes" id="UP000295325"/>
    </source>
</evidence>
<evidence type="ECO:0000256" key="2">
    <source>
        <dbReference type="ARBA" id="ARBA00022679"/>
    </source>
</evidence>